<gene>
    <name evidence="2" type="ORF">B0H17DRAFT_422287</name>
</gene>
<organism evidence="2 3">
    <name type="scientific">Mycena rosella</name>
    <name type="common">Pink bonnet</name>
    <name type="synonym">Agaricus rosellus</name>
    <dbReference type="NCBI Taxonomy" id="1033263"/>
    <lineage>
        <taxon>Eukaryota</taxon>
        <taxon>Fungi</taxon>
        <taxon>Dikarya</taxon>
        <taxon>Basidiomycota</taxon>
        <taxon>Agaricomycotina</taxon>
        <taxon>Agaricomycetes</taxon>
        <taxon>Agaricomycetidae</taxon>
        <taxon>Agaricales</taxon>
        <taxon>Marasmiineae</taxon>
        <taxon>Mycenaceae</taxon>
        <taxon>Mycena</taxon>
    </lineage>
</organism>
<sequence>MASAAHGTSDSPDSNGGFLGSFSFSNNLVEVGALTALVGSSVAESLVLGNRGAAGISWAATSSFGTISVVKACFCGANSGWLRETLGIRTASSDLAVGLELPHESNRAAKVRRNIGEPLAIFCHAQPDNAASAKGHNSRKGKMAWSDVYAFDHSTSLMLRGVPDTAIGTPLQVFTYGNYNFLRPYSRFQFPAIILSSAKLVEVYILWTHGSSILGMASATPWAFFFLGAVLIQAQELLLGRHPEPEMGSLDIIAGHLPMVSRRGGPRKVVLGAAENPKTSFSWRLFWASGALVSTASIILSYIIMSQQPRSVVFIWAGFQLLWLAVRILVYHLADPVNPTALRILVVRPWTTLPAQLKERVVDLTFALAKCQSMIHPRGQAQYAGDTFASGDLTLISDGIKPPNLYPLPDLNPTSFPVEIKAVFGDTVLSSAIWITGSEATPMELYDSCIVVFSIRQSNHVASPRRSVAVPAARVLAGSSRMAFDGEKTVPNYVPKGAPNVGYGLTWWYWIPCRTGLWLQIQIPAQGKTVGIHQVDMRTDAQVSGLLAAGSLNISFKDVDEVKAAVALSRKAREACLELLS</sequence>
<accession>A0AAD7DMY7</accession>
<feature type="transmembrane region" description="Helical" evidence="1">
    <location>
        <begin position="213"/>
        <end position="232"/>
    </location>
</feature>
<evidence type="ECO:0000313" key="3">
    <source>
        <dbReference type="Proteomes" id="UP001221757"/>
    </source>
</evidence>
<feature type="transmembrane region" description="Helical" evidence="1">
    <location>
        <begin position="311"/>
        <end position="334"/>
    </location>
</feature>
<reference evidence="2" key="1">
    <citation type="submission" date="2023-03" db="EMBL/GenBank/DDBJ databases">
        <title>Massive genome expansion in bonnet fungi (Mycena s.s.) driven by repeated elements and novel gene families across ecological guilds.</title>
        <authorList>
            <consortium name="Lawrence Berkeley National Laboratory"/>
            <person name="Harder C.B."/>
            <person name="Miyauchi S."/>
            <person name="Viragh M."/>
            <person name="Kuo A."/>
            <person name="Thoen E."/>
            <person name="Andreopoulos B."/>
            <person name="Lu D."/>
            <person name="Skrede I."/>
            <person name="Drula E."/>
            <person name="Henrissat B."/>
            <person name="Morin E."/>
            <person name="Kohler A."/>
            <person name="Barry K."/>
            <person name="LaButti K."/>
            <person name="Morin E."/>
            <person name="Salamov A."/>
            <person name="Lipzen A."/>
            <person name="Mereny Z."/>
            <person name="Hegedus B."/>
            <person name="Baldrian P."/>
            <person name="Stursova M."/>
            <person name="Weitz H."/>
            <person name="Taylor A."/>
            <person name="Grigoriev I.V."/>
            <person name="Nagy L.G."/>
            <person name="Martin F."/>
            <person name="Kauserud H."/>
        </authorList>
    </citation>
    <scope>NUCLEOTIDE SEQUENCE</scope>
    <source>
        <strain evidence="2">CBHHK067</strain>
    </source>
</reference>
<dbReference type="AlphaFoldDB" id="A0AAD7DMY7"/>
<comment type="caution">
    <text evidence="2">The sequence shown here is derived from an EMBL/GenBank/DDBJ whole genome shotgun (WGS) entry which is preliminary data.</text>
</comment>
<evidence type="ECO:0000256" key="1">
    <source>
        <dbReference type="SAM" id="Phobius"/>
    </source>
</evidence>
<keyword evidence="3" id="KW-1185">Reference proteome</keyword>
<feature type="transmembrane region" description="Helical" evidence="1">
    <location>
        <begin position="285"/>
        <end position="305"/>
    </location>
</feature>
<dbReference type="Proteomes" id="UP001221757">
    <property type="component" value="Unassembled WGS sequence"/>
</dbReference>
<keyword evidence="1" id="KW-1133">Transmembrane helix</keyword>
<name>A0AAD7DMY7_MYCRO</name>
<keyword evidence="1" id="KW-0472">Membrane</keyword>
<protein>
    <submittedName>
        <fullName evidence="2">Uncharacterized protein</fullName>
    </submittedName>
</protein>
<keyword evidence="1" id="KW-0812">Transmembrane</keyword>
<proteinExistence type="predicted"/>
<dbReference type="EMBL" id="JARKIE010000037">
    <property type="protein sequence ID" value="KAJ7695661.1"/>
    <property type="molecule type" value="Genomic_DNA"/>
</dbReference>
<evidence type="ECO:0000313" key="2">
    <source>
        <dbReference type="EMBL" id="KAJ7695661.1"/>
    </source>
</evidence>